<protein>
    <recommendedName>
        <fullName evidence="4">BZIP domain-containing protein</fullName>
    </recommendedName>
</protein>
<dbReference type="GO" id="GO:0003700">
    <property type="term" value="F:DNA-binding transcription factor activity"/>
    <property type="evidence" value="ECO:0007669"/>
    <property type="project" value="InterPro"/>
</dbReference>
<dbReference type="PANTHER" id="PTHR38116">
    <property type="entry name" value="CHROMOSOME 7, WHOLE GENOME SHOTGUN SEQUENCE"/>
    <property type="match status" value="1"/>
</dbReference>
<dbReference type="InterPro" id="IPR046347">
    <property type="entry name" value="bZIP_sf"/>
</dbReference>
<evidence type="ECO:0008006" key="4">
    <source>
        <dbReference type="Google" id="ProtNLM"/>
    </source>
</evidence>
<sequence length="530" mass="58576">MDSNSNHDDDTGEPVESSAVRAEKKRYSDRVAQQRHRQRRKDYISDLEAQLRLFKDGGESQMAQIVSENTRLRKELDRTNSMLGGIRELLGTKAEPGTSTETRSGVSGAVDSKSALRCLPGALAAVDEGDSVSDKAEVSMLLGSGDVATAKSSAGSFGLGPFSDLLHAQQATESFGGSILPASSSAPLQSAYGATSGPASVSSSHAFSTPETDLDQTADWWLDPSIDAQKPQYYHDSGQRSDVTSAPWALGAGSLPSQRQSAIGSGAGDTRQLPSRTSPSFGFGQTGGSQQHRQTTRSPTSTGTLCNLVNLFGQADARQWDSMFTSMSSVHFTKHHYGIPPRVPLPPPNHDVEMHGMLHTARTHMNELGSPTLRDFAAKDTKNPLSREIKVFADPMLKAGMTAEYFAAYWILYLLFRWQAVLDEPTYRELPSWLRPTKLQLEIEHHFLFDQVPWPDLRDEMIKLSLTNMPEAFSCVEDIGRYLRVNMYTTYEWTEANLPLLRRDLSNLGRWKLAPVFFKNHPQFTWTSAR</sequence>
<name>A0A9P8V5V8_9PEZI</name>
<proteinExistence type="predicted"/>
<dbReference type="PANTHER" id="PTHR38116:SF9">
    <property type="entry name" value="BZIP DOMAIN-CONTAINING PROTEIN"/>
    <property type="match status" value="1"/>
</dbReference>
<keyword evidence="3" id="KW-1185">Reference proteome</keyword>
<dbReference type="CDD" id="cd14688">
    <property type="entry name" value="bZIP_YAP"/>
    <property type="match status" value="1"/>
</dbReference>
<organism evidence="2 3">
    <name type="scientific">Plectosphaerella plurivora</name>
    <dbReference type="NCBI Taxonomy" id="936078"/>
    <lineage>
        <taxon>Eukaryota</taxon>
        <taxon>Fungi</taxon>
        <taxon>Dikarya</taxon>
        <taxon>Ascomycota</taxon>
        <taxon>Pezizomycotina</taxon>
        <taxon>Sordariomycetes</taxon>
        <taxon>Hypocreomycetidae</taxon>
        <taxon>Glomerellales</taxon>
        <taxon>Plectosphaerellaceae</taxon>
        <taxon>Plectosphaerella</taxon>
    </lineage>
</organism>
<dbReference type="Proteomes" id="UP000770015">
    <property type="component" value="Unassembled WGS sequence"/>
</dbReference>
<feature type="region of interest" description="Disordered" evidence="1">
    <location>
        <begin position="231"/>
        <end position="301"/>
    </location>
</feature>
<feature type="compositionally biased region" description="Polar residues" evidence="1">
    <location>
        <begin position="292"/>
        <end position="301"/>
    </location>
</feature>
<gene>
    <name evidence="2" type="ORF">F5X68DRAFT_246530</name>
</gene>
<evidence type="ECO:0000256" key="1">
    <source>
        <dbReference type="SAM" id="MobiDB-lite"/>
    </source>
</evidence>
<accession>A0A9P8V5V8</accession>
<evidence type="ECO:0000313" key="2">
    <source>
        <dbReference type="EMBL" id="KAH6675364.1"/>
    </source>
</evidence>
<dbReference type="InterPro" id="IPR021833">
    <property type="entry name" value="DUF3425"/>
</dbReference>
<feature type="region of interest" description="Disordered" evidence="1">
    <location>
        <begin position="1"/>
        <end position="42"/>
    </location>
</feature>
<dbReference type="Pfam" id="PF11905">
    <property type="entry name" value="DUF3425"/>
    <property type="match status" value="1"/>
</dbReference>
<comment type="caution">
    <text evidence="2">The sequence shown here is derived from an EMBL/GenBank/DDBJ whole genome shotgun (WGS) entry which is preliminary data.</text>
</comment>
<dbReference type="AlphaFoldDB" id="A0A9P8V5V8"/>
<dbReference type="Gene3D" id="1.20.5.170">
    <property type="match status" value="1"/>
</dbReference>
<dbReference type="SUPFAM" id="SSF57959">
    <property type="entry name" value="Leucine zipper domain"/>
    <property type="match status" value="1"/>
</dbReference>
<feature type="compositionally biased region" description="Low complexity" evidence="1">
    <location>
        <begin position="277"/>
        <end position="291"/>
    </location>
</feature>
<feature type="compositionally biased region" description="Polar residues" evidence="1">
    <location>
        <begin position="197"/>
        <end position="211"/>
    </location>
</feature>
<feature type="region of interest" description="Disordered" evidence="1">
    <location>
        <begin position="186"/>
        <end position="211"/>
    </location>
</feature>
<reference evidence="2" key="1">
    <citation type="journal article" date="2021" name="Nat. Commun.">
        <title>Genetic determinants of endophytism in the Arabidopsis root mycobiome.</title>
        <authorList>
            <person name="Mesny F."/>
            <person name="Miyauchi S."/>
            <person name="Thiergart T."/>
            <person name="Pickel B."/>
            <person name="Atanasova L."/>
            <person name="Karlsson M."/>
            <person name="Huettel B."/>
            <person name="Barry K.W."/>
            <person name="Haridas S."/>
            <person name="Chen C."/>
            <person name="Bauer D."/>
            <person name="Andreopoulos W."/>
            <person name="Pangilinan J."/>
            <person name="LaButti K."/>
            <person name="Riley R."/>
            <person name="Lipzen A."/>
            <person name="Clum A."/>
            <person name="Drula E."/>
            <person name="Henrissat B."/>
            <person name="Kohler A."/>
            <person name="Grigoriev I.V."/>
            <person name="Martin F.M."/>
            <person name="Hacquard S."/>
        </authorList>
    </citation>
    <scope>NUCLEOTIDE SEQUENCE</scope>
    <source>
        <strain evidence="2">MPI-SDFR-AT-0117</strain>
    </source>
</reference>
<dbReference type="EMBL" id="JAGSXJ010000025">
    <property type="protein sequence ID" value="KAH6675364.1"/>
    <property type="molecule type" value="Genomic_DNA"/>
</dbReference>
<evidence type="ECO:0000313" key="3">
    <source>
        <dbReference type="Proteomes" id="UP000770015"/>
    </source>
</evidence>
<dbReference type="OrthoDB" id="2985014at2759"/>